<protein>
    <submittedName>
        <fullName evidence="4">Gfo/Idh/MocA family oxidoreductase</fullName>
    </submittedName>
</protein>
<evidence type="ECO:0000259" key="2">
    <source>
        <dbReference type="Pfam" id="PF01408"/>
    </source>
</evidence>
<dbReference type="InterPro" id="IPR050463">
    <property type="entry name" value="Gfo/Idh/MocA_oxidrdct_glycsds"/>
</dbReference>
<dbReference type="Gene3D" id="3.30.360.10">
    <property type="entry name" value="Dihydrodipicolinate Reductase, domain 2"/>
    <property type="match status" value="1"/>
</dbReference>
<feature type="domain" description="Gfo/Idh/MocA-like oxidoreductase N-terminal" evidence="2">
    <location>
        <begin position="41"/>
        <end position="164"/>
    </location>
</feature>
<dbReference type="PROSITE" id="PS51318">
    <property type="entry name" value="TAT"/>
    <property type="match status" value="1"/>
</dbReference>
<evidence type="ECO:0000256" key="1">
    <source>
        <dbReference type="SAM" id="SignalP"/>
    </source>
</evidence>
<dbReference type="RefSeq" id="WP_129599862.1">
    <property type="nucleotide sequence ID" value="NZ_SBLB01000001.1"/>
</dbReference>
<name>A0A4Q2UW39_9BACT</name>
<accession>A0A4Q2UW39</accession>
<keyword evidence="1" id="KW-0732">Signal</keyword>
<dbReference type="PANTHER" id="PTHR43818">
    <property type="entry name" value="BCDNA.GH03377"/>
    <property type="match status" value="1"/>
</dbReference>
<evidence type="ECO:0000313" key="4">
    <source>
        <dbReference type="EMBL" id="RYC71169.1"/>
    </source>
</evidence>
<dbReference type="InterPro" id="IPR000683">
    <property type="entry name" value="Gfo/Idh/MocA-like_OxRdtase_N"/>
</dbReference>
<reference evidence="4 5" key="1">
    <citation type="submission" date="2019-01" db="EMBL/GenBank/DDBJ databases">
        <title>Spirosoma flava sp. nov., a propanil-degrading bacterium isolated from herbicide-contaminated soil.</title>
        <authorList>
            <person name="Zhang L."/>
            <person name="Jiang J.-D."/>
        </authorList>
    </citation>
    <scope>NUCLEOTIDE SEQUENCE [LARGE SCALE GENOMIC DNA]</scope>
    <source>
        <strain evidence="4 5">TY50</strain>
    </source>
</reference>
<dbReference type="Gene3D" id="3.40.50.720">
    <property type="entry name" value="NAD(P)-binding Rossmann-like Domain"/>
    <property type="match status" value="1"/>
</dbReference>
<evidence type="ECO:0000313" key="5">
    <source>
        <dbReference type="Proteomes" id="UP000290407"/>
    </source>
</evidence>
<dbReference type="EMBL" id="SBLB01000001">
    <property type="protein sequence ID" value="RYC71169.1"/>
    <property type="molecule type" value="Genomic_DNA"/>
</dbReference>
<dbReference type="PANTHER" id="PTHR43818:SF5">
    <property type="entry name" value="OXIDOREDUCTASE FAMILY PROTEIN"/>
    <property type="match status" value="1"/>
</dbReference>
<organism evidence="4 5">
    <name type="scientific">Spirosoma sordidisoli</name>
    <dbReference type="NCBI Taxonomy" id="2502893"/>
    <lineage>
        <taxon>Bacteria</taxon>
        <taxon>Pseudomonadati</taxon>
        <taxon>Bacteroidota</taxon>
        <taxon>Cytophagia</taxon>
        <taxon>Cytophagales</taxon>
        <taxon>Cytophagaceae</taxon>
        <taxon>Spirosoma</taxon>
    </lineage>
</organism>
<feature type="signal peptide" evidence="1">
    <location>
        <begin position="1"/>
        <end position="27"/>
    </location>
</feature>
<dbReference type="InterPro" id="IPR006311">
    <property type="entry name" value="TAT_signal"/>
</dbReference>
<comment type="caution">
    <text evidence="4">The sequence shown here is derived from an EMBL/GenBank/DDBJ whole genome shotgun (WGS) entry which is preliminary data.</text>
</comment>
<dbReference type="SUPFAM" id="SSF55347">
    <property type="entry name" value="Glyceraldehyde-3-phosphate dehydrogenase-like, C-terminal domain"/>
    <property type="match status" value="1"/>
</dbReference>
<dbReference type="GO" id="GO:0000166">
    <property type="term" value="F:nucleotide binding"/>
    <property type="evidence" value="ECO:0007669"/>
    <property type="project" value="InterPro"/>
</dbReference>
<dbReference type="Pfam" id="PF01408">
    <property type="entry name" value="GFO_IDH_MocA"/>
    <property type="match status" value="1"/>
</dbReference>
<dbReference type="Proteomes" id="UP000290407">
    <property type="component" value="Unassembled WGS sequence"/>
</dbReference>
<evidence type="ECO:0000259" key="3">
    <source>
        <dbReference type="Pfam" id="PF19051"/>
    </source>
</evidence>
<sequence>MTTRRDFLRTSLSASAAAPALSLPALASTAATPVVAPSDRLRIGAIGINGMGWSDVQAHLKVPGVEVVALCDVDQNVLTKRAAELEKQTGKKAQTYGDYRKLLENKDIDAVIIGTPDHWHCLMMTDACEAGKDVYVEKPLANTIEECNRMMAAAKRTNKIVQVGQWQRSSPHFYNAIDYVHSGKLGKLRIVKVWSYIGWKSEVPRQPDGPVPPGVDYAMWLGPAPRRPFNINRFHFNFRWYWDYAGGLMTDWGVHLIDIALWGMKQTAPKSIMSLGGKYGYPTDARETPDTQQAIYDFGDVTMSWEHTIGINGANYNRPHGIAFIGENGTLVVDRSGWELYPETVTEKGIVRYKLEQLPRQSPQGNGLDNHAVNFVECIKSRKQPTCNTDVAQGAALNSHLGNIAFRTGRRLFWDMEKGEFSNDPQANALLKANYQNGWKLPA</sequence>
<dbReference type="Pfam" id="PF19051">
    <property type="entry name" value="GFO_IDH_MocA_C2"/>
    <property type="match status" value="1"/>
</dbReference>
<proteinExistence type="predicted"/>
<feature type="chain" id="PRO_5020736629" evidence="1">
    <location>
        <begin position="28"/>
        <end position="443"/>
    </location>
</feature>
<gene>
    <name evidence="4" type="ORF">EQG79_03210</name>
</gene>
<dbReference type="InterPro" id="IPR043906">
    <property type="entry name" value="Gfo/Idh/MocA_OxRdtase_bact_C"/>
</dbReference>
<feature type="domain" description="Gfo/Idh/MocA-like oxidoreductase bacterial type C-terminal" evidence="3">
    <location>
        <begin position="207"/>
        <end position="440"/>
    </location>
</feature>
<keyword evidence="5" id="KW-1185">Reference proteome</keyword>
<dbReference type="InterPro" id="IPR036291">
    <property type="entry name" value="NAD(P)-bd_dom_sf"/>
</dbReference>
<dbReference type="SUPFAM" id="SSF51735">
    <property type="entry name" value="NAD(P)-binding Rossmann-fold domains"/>
    <property type="match status" value="1"/>
</dbReference>
<dbReference type="AlphaFoldDB" id="A0A4Q2UW39"/>